<dbReference type="NCBIfam" id="TIGR03062">
    <property type="entry name" value="pip_yhgE_Cterm"/>
    <property type="match status" value="1"/>
</dbReference>
<dbReference type="NCBIfam" id="TIGR03061">
    <property type="entry name" value="pip_yhgE_Nterm"/>
    <property type="match status" value="1"/>
</dbReference>
<dbReference type="Gene3D" id="3.40.1710.10">
    <property type="entry name" value="abc type-2 transporter like domain"/>
    <property type="match status" value="1"/>
</dbReference>
<feature type="transmembrane region" description="Helical" evidence="6">
    <location>
        <begin position="747"/>
        <end position="766"/>
    </location>
</feature>
<evidence type="ECO:0000256" key="2">
    <source>
        <dbReference type="ARBA" id="ARBA00022692"/>
    </source>
</evidence>
<feature type="transmembrane region" description="Helical" evidence="6">
    <location>
        <begin position="587"/>
        <end position="606"/>
    </location>
</feature>
<evidence type="ECO:0000256" key="5">
    <source>
        <dbReference type="SAM" id="MobiDB-lite"/>
    </source>
</evidence>
<feature type="transmembrane region" description="Helical" evidence="6">
    <location>
        <begin position="686"/>
        <end position="705"/>
    </location>
</feature>
<evidence type="ECO:0000256" key="6">
    <source>
        <dbReference type="SAM" id="Phobius"/>
    </source>
</evidence>
<reference evidence="8 9" key="1">
    <citation type="submission" date="2020-08" db="EMBL/GenBank/DDBJ databases">
        <title>Genome public.</title>
        <authorList>
            <person name="Liu C."/>
            <person name="Sun Q."/>
        </authorList>
    </citation>
    <scope>NUCLEOTIDE SEQUENCE [LARGE SCALE GENOMIC DNA]</scope>
    <source>
        <strain evidence="8 9">BX0805</strain>
    </source>
</reference>
<keyword evidence="4 6" id="KW-0472">Membrane</keyword>
<feature type="region of interest" description="Disordered" evidence="5">
    <location>
        <begin position="329"/>
        <end position="361"/>
    </location>
</feature>
<feature type="transmembrane region" description="Helical" evidence="6">
    <location>
        <begin position="626"/>
        <end position="646"/>
    </location>
</feature>
<gene>
    <name evidence="8" type="ORF">H8Z76_02350</name>
</gene>
<keyword evidence="2 6" id="KW-0812">Transmembrane</keyword>
<comment type="subcellular location">
    <subcellularLocation>
        <location evidence="1">Membrane</location>
        <topology evidence="1">Multi-pass membrane protein</topology>
    </subcellularLocation>
</comment>
<dbReference type="PANTHER" id="PTHR43077:SF10">
    <property type="entry name" value="TRANSPORT PERMEASE PROTEIN"/>
    <property type="match status" value="1"/>
</dbReference>
<dbReference type="InterPro" id="IPR051328">
    <property type="entry name" value="T7SS_ABC-Transporter"/>
</dbReference>
<accession>A0ABR7I7F5</accession>
<dbReference type="InterPro" id="IPR017501">
    <property type="entry name" value="Phage_infect_YhgE_C"/>
</dbReference>
<dbReference type="Proteomes" id="UP000621540">
    <property type="component" value="Unassembled WGS sequence"/>
</dbReference>
<evidence type="ECO:0000259" key="7">
    <source>
        <dbReference type="Pfam" id="PF12698"/>
    </source>
</evidence>
<evidence type="ECO:0000256" key="4">
    <source>
        <dbReference type="ARBA" id="ARBA00023136"/>
    </source>
</evidence>
<feature type="transmembrane region" description="Helical" evidence="6">
    <location>
        <begin position="652"/>
        <end position="674"/>
    </location>
</feature>
<dbReference type="InterPro" id="IPR013525">
    <property type="entry name" value="ABC2_TM"/>
</dbReference>
<keyword evidence="3 6" id="KW-1133">Transmembrane helix</keyword>
<dbReference type="PANTHER" id="PTHR43077">
    <property type="entry name" value="TRANSPORT PERMEASE YVFS-RELATED"/>
    <property type="match status" value="1"/>
</dbReference>
<keyword evidence="9" id="KW-1185">Reference proteome</keyword>
<proteinExistence type="predicted"/>
<feature type="domain" description="ABC-2 type transporter transmembrane" evidence="7">
    <location>
        <begin position="19"/>
        <end position="183"/>
    </location>
</feature>
<dbReference type="InterPro" id="IPR017500">
    <property type="entry name" value="Phage_infect_YhgE_N"/>
</dbReference>
<evidence type="ECO:0000313" key="8">
    <source>
        <dbReference type="EMBL" id="MBC5752876.1"/>
    </source>
</evidence>
<name>A0ABR7I7F5_9FIRM</name>
<protein>
    <submittedName>
        <fullName evidence="8">YhgE/Pip domain-containing protein</fullName>
    </submittedName>
</protein>
<evidence type="ECO:0000313" key="9">
    <source>
        <dbReference type="Proteomes" id="UP000621540"/>
    </source>
</evidence>
<feature type="transmembrane region" description="Helical" evidence="6">
    <location>
        <begin position="20"/>
        <end position="38"/>
    </location>
</feature>
<sequence length="782" mass="84997">MKNIIKIFLSDVRGLMKNFFALVIAIGLCIIPSLYAWFNIYSNWDPYANTSSVQIAVATEDKDYTLSDGSVVNMGDEVVDELKENDTIGWVFTDKDQALDGVYSGKYYAAVVIGEDFTSNMYESVTNGFQGSSITYYENEKKNAIAPKITDTAATTLQTSINEKFIEVVASTIFTETNQLSADLKNSDGIESFEDKLKEINASLQAYDGMIDTFIQGNEALTASVNSASDKIPGLSTKISDTAQDVTDTNASLTASQATLAGFNTDVQEALNQVQASLDAVATDLSNAGLGDKAKVTAESIAQTKNDTEALIAQLSTLQQTLEELSRQEAENKQQQLQDVTDEQKMALDESGEQSTESGIQIPDIQIPDIQIPSDIQLSEETKQQIQAALDAIQSLQNGAGDITTALNTIQGAISDIKAEQGSDASKIANDVKTTIDSDAAGISSTLSGCKQSIENMKGVYSNNLVPEMSNVLDSMSQALTNVTNLLNNLNSTLGNMGLVFDGVETTMSGLDDSLVQIQAVIRSVSSELTDITDKLDAAGEDEKVDVLMDILEGDPETYGEFFAQPVSIETEPVYEVKNYGSAVAPFYTVLALWVGALLLVSLIKVKADPDKLDHPKHHELFFGRYLLFFVLGQVQAAVVVLGDIFLLKCQILYPGLFWFAASVTSFTFSMLIYALTIAFGDMGKAFAVVIVVIQIAGSSGTYPIEILPDFYQKVYIFFPFPYAINALRETVAGMYGSTFETALSELLVFAVAGLMIGLVIRIPFIRLNHFMEKRMEDTKMM</sequence>
<evidence type="ECO:0000256" key="1">
    <source>
        <dbReference type="ARBA" id="ARBA00004141"/>
    </source>
</evidence>
<organism evidence="8 9">
    <name type="scientific">Roseburia yibonii</name>
    <dbReference type="NCBI Taxonomy" id="2763063"/>
    <lineage>
        <taxon>Bacteria</taxon>
        <taxon>Bacillati</taxon>
        <taxon>Bacillota</taxon>
        <taxon>Clostridia</taxon>
        <taxon>Lachnospirales</taxon>
        <taxon>Lachnospiraceae</taxon>
        <taxon>Roseburia</taxon>
    </lineage>
</organism>
<dbReference type="Pfam" id="PF12698">
    <property type="entry name" value="ABC2_membrane_3"/>
    <property type="match status" value="1"/>
</dbReference>
<comment type="caution">
    <text evidence="8">The sequence shown here is derived from an EMBL/GenBank/DDBJ whole genome shotgun (WGS) entry which is preliminary data.</text>
</comment>
<dbReference type="EMBL" id="JACOQH010000001">
    <property type="protein sequence ID" value="MBC5752876.1"/>
    <property type="molecule type" value="Genomic_DNA"/>
</dbReference>
<dbReference type="RefSeq" id="WP_022514542.1">
    <property type="nucleotide sequence ID" value="NZ_JACOQH010000001.1"/>
</dbReference>
<evidence type="ECO:0000256" key="3">
    <source>
        <dbReference type="ARBA" id="ARBA00022989"/>
    </source>
</evidence>